<dbReference type="InterPro" id="IPR036582">
    <property type="entry name" value="Mao_N_sf"/>
</dbReference>
<dbReference type="Gene3D" id="3.30.457.10">
    <property type="entry name" value="Copper amine oxidase-like, N-terminal domain"/>
    <property type="match status" value="1"/>
</dbReference>
<dbReference type="InterPro" id="IPR012854">
    <property type="entry name" value="Cu_amine_oxidase-like_N"/>
</dbReference>
<dbReference type="SUPFAM" id="SSF55383">
    <property type="entry name" value="Copper amine oxidase, domain N"/>
    <property type="match status" value="1"/>
</dbReference>
<evidence type="ECO:0000259" key="2">
    <source>
        <dbReference type="Pfam" id="PF07833"/>
    </source>
</evidence>
<organism evidence="3 4">
    <name type="scientific">Paenibacillus terrae</name>
    <dbReference type="NCBI Taxonomy" id="159743"/>
    <lineage>
        <taxon>Bacteria</taxon>
        <taxon>Bacillati</taxon>
        <taxon>Bacillota</taxon>
        <taxon>Bacilli</taxon>
        <taxon>Bacillales</taxon>
        <taxon>Paenibacillaceae</taxon>
        <taxon>Paenibacillus</taxon>
    </lineage>
</organism>
<evidence type="ECO:0000313" key="4">
    <source>
        <dbReference type="Proteomes" id="UP000032534"/>
    </source>
</evidence>
<dbReference type="AlphaFoldDB" id="A0A0D7X8G7"/>
<evidence type="ECO:0000313" key="3">
    <source>
        <dbReference type="EMBL" id="KJD47429.1"/>
    </source>
</evidence>
<reference evidence="3 4" key="1">
    <citation type="submission" date="2014-11" db="EMBL/GenBank/DDBJ databases">
        <title>Draft Genome Sequences of Paenibacillus polymyxa NRRL B-30509 and Paenibacillus terrae NRRL B-30644, Strains from a Poultry Environment that Produce Tridecaptin A and Paenicidins.</title>
        <authorList>
            <person name="van Belkum M.J."/>
            <person name="Lohans C.T."/>
            <person name="Vederas J.C."/>
        </authorList>
    </citation>
    <scope>NUCLEOTIDE SEQUENCE [LARGE SCALE GENOMIC DNA]</scope>
    <source>
        <strain evidence="3 4">NRRL B-30644</strain>
    </source>
</reference>
<feature type="signal peptide" evidence="1">
    <location>
        <begin position="1"/>
        <end position="26"/>
    </location>
</feature>
<comment type="caution">
    <text evidence="3">The sequence shown here is derived from an EMBL/GenBank/DDBJ whole genome shotgun (WGS) entry which is preliminary data.</text>
</comment>
<keyword evidence="1" id="KW-0732">Signal</keyword>
<gene>
    <name evidence="3" type="ORF">QD47_00270</name>
</gene>
<dbReference type="Pfam" id="PF07833">
    <property type="entry name" value="Cu_amine_oxidN1"/>
    <property type="match status" value="1"/>
</dbReference>
<proteinExistence type="predicted"/>
<accession>A0A0D7X8G7</accession>
<protein>
    <recommendedName>
        <fullName evidence="2">Copper amine oxidase-like N-terminal domain-containing protein</fullName>
    </recommendedName>
</protein>
<keyword evidence="4" id="KW-1185">Reference proteome</keyword>
<dbReference type="RefSeq" id="WP_044644221.1">
    <property type="nucleotide sequence ID" value="NZ_JTHP01000001.1"/>
</dbReference>
<dbReference type="PATRIC" id="fig|159743.3.peg.60"/>
<dbReference type="OrthoDB" id="2612398at2"/>
<dbReference type="Proteomes" id="UP000032534">
    <property type="component" value="Unassembled WGS sequence"/>
</dbReference>
<feature type="chain" id="PRO_5002326186" description="Copper amine oxidase-like N-terminal domain-containing protein" evidence="1">
    <location>
        <begin position="27"/>
        <end position="152"/>
    </location>
</feature>
<name>A0A0D7X8G7_9BACL</name>
<feature type="domain" description="Copper amine oxidase-like N-terminal" evidence="2">
    <location>
        <begin position="35"/>
        <end position="138"/>
    </location>
</feature>
<evidence type="ECO:0000256" key="1">
    <source>
        <dbReference type="SAM" id="SignalP"/>
    </source>
</evidence>
<sequence length="152" mass="16830">MRIKKMLPVLTLLMTLMLAGTSMVHASLEKPDVYVNNQKLDISAGMGSAGVTYVPFRPIFEKFNMKVTWDKDKKSVTATNGSTTIVLTHNSYEAYVNGKKEKLIAPPFLDPTDGLFNVNLRFVAETLGAKVTWAKKGNDAAIYIEDSNINKN</sequence>
<dbReference type="EMBL" id="JTHP01000001">
    <property type="protein sequence ID" value="KJD47429.1"/>
    <property type="molecule type" value="Genomic_DNA"/>
</dbReference>